<reference evidence="1 2" key="1">
    <citation type="submission" date="2019-03" db="EMBL/GenBank/DDBJ databases">
        <title>Genomic Encyclopedia of Type Strains, Phase IV (KMG-IV): sequencing the most valuable type-strain genomes for metagenomic binning, comparative biology and taxonomic classification.</title>
        <authorList>
            <person name="Goeker M."/>
        </authorList>
    </citation>
    <scope>NUCLEOTIDE SEQUENCE [LARGE SCALE GENOMIC DNA]</scope>
    <source>
        <strain evidence="1 2">DSM 24984</strain>
    </source>
</reference>
<dbReference type="PANTHER" id="PTHR35841:SF1">
    <property type="entry name" value="PHOSPHONATES-BINDING PERIPLASMIC PROTEIN"/>
    <property type="match status" value="1"/>
</dbReference>
<dbReference type="EMBL" id="SMGG01000004">
    <property type="protein sequence ID" value="TCK60442.1"/>
    <property type="molecule type" value="Genomic_DNA"/>
</dbReference>
<dbReference type="Proteomes" id="UP000294614">
    <property type="component" value="Unassembled WGS sequence"/>
</dbReference>
<sequence>MYFQRISASGHRKIITAAVLCIAAIFFSVSAEAEILKIGVIKNDHFFRDSDIQPFAQYIADKSGHFERPVIEQLDTPKDVAEALENGKIHMAFVSAYPAMLMHSAEGTKPDMLASLNKSLYIKSYIFVPKESRIKHITELKNKKIAFTSPYSTAGFYLPAGMLGKTIGKKSYEESFYGSSEEVYTAVYLKKADAGVTLCYNFQKRLQPLYKDTFRIIAETESIPGLFVYFGKSESAKRLPAAALKFSLPSGSQITSFSPVEFDWQALFRSIKKD</sequence>
<dbReference type="Pfam" id="PF12974">
    <property type="entry name" value="Phosphonate-bd"/>
    <property type="match status" value="1"/>
</dbReference>
<dbReference type="RefSeq" id="WP_132873140.1">
    <property type="nucleotide sequence ID" value="NZ_SMGG01000004.1"/>
</dbReference>
<evidence type="ECO:0000313" key="2">
    <source>
        <dbReference type="Proteomes" id="UP000294614"/>
    </source>
</evidence>
<dbReference type="OrthoDB" id="9776786at2"/>
<keyword evidence="2" id="KW-1185">Reference proteome</keyword>
<dbReference type="SUPFAM" id="SSF53850">
    <property type="entry name" value="Periplasmic binding protein-like II"/>
    <property type="match status" value="1"/>
</dbReference>
<dbReference type="Gene3D" id="3.40.190.10">
    <property type="entry name" value="Periplasmic binding protein-like II"/>
    <property type="match status" value="1"/>
</dbReference>
<name>A0A4R1K820_9BACT</name>
<protein>
    <submittedName>
        <fullName evidence="1">Phosphonate ABC transporter substrate-binding protein</fullName>
    </submittedName>
</protein>
<comment type="caution">
    <text evidence="1">The sequence shown here is derived from an EMBL/GenBank/DDBJ whole genome shotgun (WGS) entry which is preliminary data.</text>
</comment>
<accession>A0A4R1K820</accession>
<gene>
    <name evidence="1" type="ORF">C8D98_1316</name>
</gene>
<organism evidence="1 2">
    <name type="scientific">Seleniivibrio woodruffii</name>
    <dbReference type="NCBI Taxonomy" id="1078050"/>
    <lineage>
        <taxon>Bacteria</taxon>
        <taxon>Pseudomonadati</taxon>
        <taxon>Deferribacterota</taxon>
        <taxon>Deferribacteres</taxon>
        <taxon>Deferribacterales</taxon>
        <taxon>Geovibrionaceae</taxon>
        <taxon>Seleniivibrio</taxon>
    </lineage>
</organism>
<dbReference type="PANTHER" id="PTHR35841">
    <property type="entry name" value="PHOSPHONATES-BINDING PERIPLASMIC PROTEIN"/>
    <property type="match status" value="1"/>
</dbReference>
<proteinExistence type="predicted"/>
<evidence type="ECO:0000313" key="1">
    <source>
        <dbReference type="EMBL" id="TCK60442.1"/>
    </source>
</evidence>
<dbReference type="AlphaFoldDB" id="A0A4R1K820"/>